<name>A0A218W680_PUNGR</name>
<gene>
    <name evidence="2" type="ORF">CDL15_Pgr004757</name>
</gene>
<dbReference type="EMBL" id="MTKT01005034">
    <property type="protein sequence ID" value="OWM68275.1"/>
    <property type="molecule type" value="Genomic_DNA"/>
</dbReference>
<accession>A0A218W680</accession>
<reference evidence="3" key="1">
    <citation type="journal article" date="2017" name="Plant J.">
        <title>The pomegranate (Punica granatum L.) genome and the genomics of punicalagin biosynthesis.</title>
        <authorList>
            <person name="Qin G."/>
            <person name="Xu C."/>
            <person name="Ming R."/>
            <person name="Tang H."/>
            <person name="Guyot R."/>
            <person name="Kramer E.M."/>
            <person name="Hu Y."/>
            <person name="Yi X."/>
            <person name="Qi Y."/>
            <person name="Xu X."/>
            <person name="Gao Z."/>
            <person name="Pan H."/>
            <person name="Jian J."/>
            <person name="Tian Y."/>
            <person name="Yue Z."/>
            <person name="Xu Y."/>
        </authorList>
    </citation>
    <scope>NUCLEOTIDE SEQUENCE [LARGE SCALE GENOMIC DNA]</scope>
    <source>
        <strain evidence="3">cv. Dabenzi</strain>
    </source>
</reference>
<dbReference type="AlphaFoldDB" id="A0A218W680"/>
<evidence type="ECO:0000256" key="1">
    <source>
        <dbReference type="SAM" id="MobiDB-lite"/>
    </source>
</evidence>
<organism evidence="2 3">
    <name type="scientific">Punica granatum</name>
    <name type="common">Pomegranate</name>
    <dbReference type="NCBI Taxonomy" id="22663"/>
    <lineage>
        <taxon>Eukaryota</taxon>
        <taxon>Viridiplantae</taxon>
        <taxon>Streptophyta</taxon>
        <taxon>Embryophyta</taxon>
        <taxon>Tracheophyta</taxon>
        <taxon>Spermatophyta</taxon>
        <taxon>Magnoliopsida</taxon>
        <taxon>eudicotyledons</taxon>
        <taxon>Gunneridae</taxon>
        <taxon>Pentapetalae</taxon>
        <taxon>rosids</taxon>
        <taxon>malvids</taxon>
        <taxon>Myrtales</taxon>
        <taxon>Lythraceae</taxon>
        <taxon>Punica</taxon>
    </lineage>
</organism>
<proteinExistence type="predicted"/>
<protein>
    <submittedName>
        <fullName evidence="2">Uncharacterized protein</fullName>
    </submittedName>
</protein>
<dbReference type="Proteomes" id="UP000197138">
    <property type="component" value="Unassembled WGS sequence"/>
</dbReference>
<evidence type="ECO:0000313" key="3">
    <source>
        <dbReference type="Proteomes" id="UP000197138"/>
    </source>
</evidence>
<sequence length="101" mass="10619">MLTMSTDELQSLLVSHEERRLYAATQNSPISIPAPLSGIFGSAPEIHYTSGCINQGGRENGGGKGNDKRGKGKGKGGGSHGGRILSGERSHREGNVYPNKV</sequence>
<feature type="region of interest" description="Disordered" evidence="1">
    <location>
        <begin position="51"/>
        <end position="101"/>
    </location>
</feature>
<comment type="caution">
    <text evidence="2">The sequence shown here is derived from an EMBL/GenBank/DDBJ whole genome shotgun (WGS) entry which is preliminary data.</text>
</comment>
<evidence type="ECO:0000313" key="2">
    <source>
        <dbReference type="EMBL" id="OWM68275.1"/>
    </source>
</evidence>